<gene>
    <name evidence="1" type="ORF">ABRP34_08610</name>
</gene>
<reference evidence="1" key="1">
    <citation type="submission" date="2024-06" db="EMBL/GenBank/DDBJ databases">
        <title>Biodegradation of dimethachlon by Arthrobacter sp. K5: mechanistic insights and ecological implications.</title>
        <authorList>
            <person name="Hu S."/>
            <person name="Lu P."/>
        </authorList>
    </citation>
    <scope>NUCLEOTIDE SEQUENCE</scope>
    <source>
        <strain evidence="1">K5</strain>
    </source>
</reference>
<dbReference type="PANTHER" id="PTHR44103">
    <property type="entry name" value="PROPROTEIN CONVERTASE P"/>
    <property type="match status" value="1"/>
</dbReference>
<proteinExistence type="predicted"/>
<organism evidence="1">
    <name type="scientific">Arthrobacter sp. K5</name>
    <dbReference type="NCBI Taxonomy" id="2839623"/>
    <lineage>
        <taxon>Bacteria</taxon>
        <taxon>Bacillati</taxon>
        <taxon>Actinomycetota</taxon>
        <taxon>Actinomycetes</taxon>
        <taxon>Micrococcales</taxon>
        <taxon>Micrococcaceae</taxon>
        <taxon>Arthrobacter</taxon>
    </lineage>
</organism>
<dbReference type="InterPro" id="IPR028994">
    <property type="entry name" value="Integrin_alpha_N"/>
</dbReference>
<protein>
    <submittedName>
        <fullName evidence="1">VCBS repeat-containing protein</fullName>
    </submittedName>
</protein>
<dbReference type="SUPFAM" id="SSF49899">
    <property type="entry name" value="Concanavalin A-like lectins/glucanases"/>
    <property type="match status" value="1"/>
</dbReference>
<accession>A0AAU8EUB1</accession>
<dbReference type="SUPFAM" id="SSF69318">
    <property type="entry name" value="Integrin alpha N-terminal domain"/>
    <property type="match status" value="1"/>
</dbReference>
<dbReference type="RefSeq" id="WP_353712887.1">
    <property type="nucleotide sequence ID" value="NZ_CP159279.1"/>
</dbReference>
<dbReference type="EMBL" id="CP159279">
    <property type="protein sequence ID" value="XCH13020.1"/>
    <property type="molecule type" value="Genomic_DNA"/>
</dbReference>
<evidence type="ECO:0000313" key="1">
    <source>
        <dbReference type="EMBL" id="XCH13020.1"/>
    </source>
</evidence>
<dbReference type="AlphaFoldDB" id="A0AAU8EUB1"/>
<dbReference type="Gene3D" id="2.60.120.200">
    <property type="match status" value="1"/>
</dbReference>
<dbReference type="PANTHER" id="PTHR44103:SF1">
    <property type="entry name" value="PROPROTEIN CONVERTASE P"/>
    <property type="match status" value="1"/>
</dbReference>
<dbReference type="InterPro" id="IPR013320">
    <property type="entry name" value="ConA-like_dom_sf"/>
</dbReference>
<sequence>MANNFESGNLDGFTSSLGGTGTAEISSDQAHSGTCAVHLHVTADEGSLANLSTPLPAGTATAYADGWFNITQAGVLGNDVPYLRFFSGDIRVADVYRYNDNGELWLRTTAPDGTSVFTRLISSSITLSEWHHVAMRTTANGAASTVEVRFDGTLVYSSNQIATAATTLDRVQLGAEHNRQMGDSYIDDVVINAAPRAVSTASIRSAADVVAVGPDGTLWNYPASGQGTLQSRQKIGVGWSGLAKGFVADWNSDGTFDVVAQWKDGRLSVYPGRPTGGFAAARAIGTGWGSYHVTVGRWRNTDQYPGILAYDAAGTLWYYGNSAGTSLAPRIKIGTGWGGLYLTMTDFDQDGSQDLLAKRSDGRLVLFRSNGNGGFVAESRRAVGSGWNSINSITDVAGFTTGSSGLMTRLTDGRLAHYPFSRGTWGARTIVGAGWSSYNILR</sequence>
<name>A0AAU8EUB1_9MICC</name>